<comment type="subcellular location">
    <subcellularLocation>
        <location evidence="1">Cytoplasm</location>
        <location evidence="1">Cytoskeleton</location>
    </subcellularLocation>
</comment>
<feature type="coiled-coil region" evidence="10">
    <location>
        <begin position="466"/>
        <end position="683"/>
    </location>
</feature>
<dbReference type="InterPro" id="IPR059182">
    <property type="entry name" value="Khc_C"/>
</dbReference>
<dbReference type="Gene3D" id="3.40.850.10">
    <property type="entry name" value="Kinesin motor domain"/>
    <property type="match status" value="1"/>
</dbReference>
<evidence type="ECO:0000256" key="8">
    <source>
        <dbReference type="ARBA" id="ARBA00023212"/>
    </source>
</evidence>
<feature type="region of interest" description="Disordered" evidence="11">
    <location>
        <begin position="951"/>
        <end position="978"/>
    </location>
</feature>
<dbReference type="Proteomes" id="UP001164743">
    <property type="component" value="Chromosome 10A"/>
</dbReference>
<evidence type="ECO:0000256" key="6">
    <source>
        <dbReference type="ARBA" id="ARBA00023054"/>
    </source>
</evidence>
<dbReference type="Pfam" id="PF00225">
    <property type="entry name" value="Kinesin"/>
    <property type="match status" value="1"/>
</dbReference>
<comment type="similarity">
    <text evidence="9">Belongs to the TRAFAC class myosin-kinesin ATPase superfamily. Kinesin family.</text>
</comment>
<evidence type="ECO:0000256" key="1">
    <source>
        <dbReference type="ARBA" id="ARBA00004245"/>
    </source>
</evidence>
<keyword evidence="5 9" id="KW-0067">ATP-binding</keyword>
<evidence type="ECO:0000256" key="5">
    <source>
        <dbReference type="ARBA" id="ARBA00022840"/>
    </source>
</evidence>
<dbReference type="GeneID" id="77801283"/>
<dbReference type="SMART" id="SM00129">
    <property type="entry name" value="KISc"/>
    <property type="match status" value="1"/>
</dbReference>
<dbReference type="PRINTS" id="PR00380">
    <property type="entry name" value="KINESINHEAVY"/>
</dbReference>
<dbReference type="PANTHER" id="PTHR47968:SF75">
    <property type="entry name" value="CENTROMERE-ASSOCIATED PROTEIN E"/>
    <property type="match status" value="1"/>
</dbReference>
<feature type="coiled-coil region" evidence="10">
    <location>
        <begin position="811"/>
        <end position="921"/>
    </location>
</feature>
<keyword evidence="7 9" id="KW-0505">Motor protein</keyword>
<evidence type="ECO:0000256" key="11">
    <source>
        <dbReference type="SAM" id="MobiDB-lite"/>
    </source>
</evidence>
<feature type="region of interest" description="Disordered" evidence="11">
    <location>
        <begin position="407"/>
        <end position="440"/>
    </location>
</feature>
<keyword evidence="2" id="KW-0963">Cytoplasm</keyword>
<reference evidence="13" key="1">
    <citation type="submission" date="2022-10" db="EMBL/GenBank/DDBJ databases">
        <title>Puccinia triticina Genome sequencing and assembly.</title>
        <authorList>
            <person name="Li C."/>
        </authorList>
    </citation>
    <scope>NUCLEOTIDE SEQUENCE</scope>
    <source>
        <strain evidence="13">Pt15</strain>
    </source>
</reference>
<dbReference type="SUPFAM" id="SSF52540">
    <property type="entry name" value="P-loop containing nucleoside triphosphate hydrolases"/>
    <property type="match status" value="1"/>
</dbReference>
<organism evidence="13 14">
    <name type="scientific">Puccinia triticina</name>
    <dbReference type="NCBI Taxonomy" id="208348"/>
    <lineage>
        <taxon>Eukaryota</taxon>
        <taxon>Fungi</taxon>
        <taxon>Dikarya</taxon>
        <taxon>Basidiomycota</taxon>
        <taxon>Pucciniomycotina</taxon>
        <taxon>Pucciniomycetes</taxon>
        <taxon>Pucciniales</taxon>
        <taxon>Pucciniaceae</taxon>
        <taxon>Puccinia</taxon>
    </lineage>
</organism>
<dbReference type="CDD" id="cd23649">
    <property type="entry name" value="Khc_CBD_cc"/>
    <property type="match status" value="1"/>
</dbReference>
<sequence>MSNVKVVCRFRPPNALELREAGNEPIVIINDEGNSVKLKSQEGMKGPDAAGFTFDRVFPMDTKQVEVFEYGVKGIVEDVLSGYNGTVFAYGQTGSGKTFTMMGADIDSGELKGVIPRITEHIFDSIMSSPHNIEYLVKVSYMEIYMEKIRDLLAPHNDNLPIHEDKSRGVYVKNLSDFYVGSAPEVYEIMRTGGEARKVSSTIMNAESSRSHSIFVITIQQKNLETGTQKSGNLFLVDLAGSEKVGKTGASGQTLEEAKKINKSLSALGMVINALTDGKSAHIPYRDSKLTRILQESLGGNSRTTLVINCSPSAYNEAETLSTLRFGMRAKSIKNKARVNAELSSAELKALLKKAQNDTGRQLSYITLLEGELTIWRSGGHVDEQDWATMEKALGVKLNVSEAGAVSVGSSLTPKAGTSGRETPSTPNSALGRPGGALASNPALDALRELGARPETPSISLERDEREEFLRRENELSDQLAEKEEALAKQERRMQEIQEELSFFKEQESSMSAENKVMAADLNELRLQVEKLTYENKEAAILGDATREQNNDLSNELEELKKTIVELKVAQKSMNDEGKQRKKAEKMAQLMAGFESTALSEKEDEIRATLQKLDEAADVDRALSTEDLLLLKRQLTDSQILANESTERAKKAQEEIELLSRRKEELENRLGLLEQDYEDLLERASAAVGAGGLASGEDAHELESIKAKLDAQSQLKREATLAEITDLKQQLDIKVHENRSLLVTIENLKSGNEELKRAFAVTAAGIEGGKDLAESAKEMERIRKTMASQLSEFDGMKKSLMRDLQNRCEKVIELEISLDETREQYNNVLRNSNSKAQQRKMEFLTRNLDQLTTVQKQLVEQNSILKKDVSIAERKLGARNDRISALEGLLGEAQDRLNAQNAKFELQLNAVRDRLSQARAHQDKLPGPAGSGALGGGGGLVFGRIAKPLRGSGGLVPSPDPSASNAEPAKRSSWFTRK</sequence>
<accession>A0ABY7D1H1</accession>
<protein>
    <recommendedName>
        <fullName evidence="12">Kinesin motor domain-containing protein</fullName>
    </recommendedName>
</protein>
<keyword evidence="8" id="KW-0206">Cytoskeleton</keyword>
<keyword evidence="6 10" id="KW-0175">Coiled coil</keyword>
<dbReference type="PANTHER" id="PTHR47968">
    <property type="entry name" value="CENTROMERE PROTEIN E"/>
    <property type="match status" value="1"/>
</dbReference>
<feature type="binding site" evidence="9">
    <location>
        <begin position="91"/>
        <end position="98"/>
    </location>
    <ligand>
        <name>ATP</name>
        <dbReference type="ChEBI" id="CHEBI:30616"/>
    </ligand>
</feature>
<dbReference type="EMBL" id="CP110430">
    <property type="protein sequence ID" value="WAQ88812.1"/>
    <property type="molecule type" value="Genomic_DNA"/>
</dbReference>
<feature type="compositionally biased region" description="Polar residues" evidence="11">
    <location>
        <begin position="420"/>
        <end position="429"/>
    </location>
</feature>
<keyword evidence="4 9" id="KW-0547">Nucleotide-binding</keyword>
<dbReference type="InterPro" id="IPR027640">
    <property type="entry name" value="Kinesin-like_fam"/>
</dbReference>
<evidence type="ECO:0000313" key="13">
    <source>
        <dbReference type="EMBL" id="WAQ88812.1"/>
    </source>
</evidence>
<name>A0ABY7D1H1_9BASI</name>
<evidence type="ECO:0000256" key="2">
    <source>
        <dbReference type="ARBA" id="ARBA00022490"/>
    </source>
</evidence>
<dbReference type="InterPro" id="IPR036961">
    <property type="entry name" value="Kinesin_motor_dom_sf"/>
</dbReference>
<evidence type="ECO:0000256" key="7">
    <source>
        <dbReference type="ARBA" id="ARBA00023175"/>
    </source>
</evidence>
<evidence type="ECO:0000259" key="12">
    <source>
        <dbReference type="PROSITE" id="PS50067"/>
    </source>
</evidence>
<dbReference type="InterPro" id="IPR001752">
    <property type="entry name" value="Kinesin_motor_dom"/>
</dbReference>
<gene>
    <name evidence="13" type="ORF">PtA15_10A232</name>
</gene>
<dbReference type="PROSITE" id="PS50067">
    <property type="entry name" value="KINESIN_MOTOR_2"/>
    <property type="match status" value="1"/>
</dbReference>
<keyword evidence="3" id="KW-0493">Microtubule</keyword>
<evidence type="ECO:0000256" key="3">
    <source>
        <dbReference type="ARBA" id="ARBA00022701"/>
    </source>
</evidence>
<evidence type="ECO:0000256" key="10">
    <source>
        <dbReference type="SAM" id="Coils"/>
    </source>
</evidence>
<evidence type="ECO:0000313" key="14">
    <source>
        <dbReference type="Proteomes" id="UP001164743"/>
    </source>
</evidence>
<evidence type="ECO:0000256" key="4">
    <source>
        <dbReference type="ARBA" id="ARBA00022741"/>
    </source>
</evidence>
<evidence type="ECO:0000256" key="9">
    <source>
        <dbReference type="PROSITE-ProRule" id="PRU00283"/>
    </source>
</evidence>
<feature type="domain" description="Kinesin motor" evidence="12">
    <location>
        <begin position="3"/>
        <end position="333"/>
    </location>
</feature>
<keyword evidence="14" id="KW-1185">Reference proteome</keyword>
<dbReference type="CDD" id="cd01369">
    <property type="entry name" value="KISc_KHC_KIF5"/>
    <property type="match status" value="1"/>
</dbReference>
<proteinExistence type="inferred from homology"/>
<dbReference type="InterPro" id="IPR027417">
    <property type="entry name" value="P-loop_NTPase"/>
</dbReference>
<dbReference type="RefSeq" id="XP_053024367.1">
    <property type="nucleotide sequence ID" value="XM_053160388.1"/>
</dbReference>